<accession>A0AAD7QP20</accession>
<feature type="compositionally biased region" description="Basic and acidic residues" evidence="1">
    <location>
        <begin position="374"/>
        <end position="383"/>
    </location>
</feature>
<organism evidence="3 4">
    <name type="scientific">Lipomyces tetrasporus</name>
    <dbReference type="NCBI Taxonomy" id="54092"/>
    <lineage>
        <taxon>Eukaryota</taxon>
        <taxon>Fungi</taxon>
        <taxon>Dikarya</taxon>
        <taxon>Ascomycota</taxon>
        <taxon>Saccharomycotina</taxon>
        <taxon>Lipomycetes</taxon>
        <taxon>Lipomycetales</taxon>
        <taxon>Lipomycetaceae</taxon>
        <taxon>Lipomyces</taxon>
    </lineage>
</organism>
<feature type="region of interest" description="Disordered" evidence="1">
    <location>
        <begin position="369"/>
        <end position="389"/>
    </location>
</feature>
<gene>
    <name evidence="3" type="ORF">POJ06DRAFT_257453</name>
</gene>
<sequence>MSSAFGAIDSEEKTLIETLTTLLRLSKGLISISLVYGNTRSEVLSLALALLEHGYNPISLSNDLWTNLTDEIGKVEQLSEILSPVGAPFRRVLAVSTIVPKPPLNWDGAAGRFRQSKLLMMVLENWTRQIFSYMMVPMMAKGRTPTPSEEGSTARRRQWSLKRLLIRRDGWISLVGKMMDDSAPPEVQPIRRGYTGVTLQASHIVPFSASGNSILRTMLSKYMGQDMEGLLTGENINDASNALLLDSVTDEAFGLFKFSIECQDGRYFFRRLAPTRKLNTFVLRHRDGEEINFGQASGEVALPASLLCNLHYTIGRVLWTSGAAENIAKARADEDELKDGHMDGDYWHRVSASYLQRELRALSGLDELATDGQDDSRDPDADNHPTICT</sequence>
<reference evidence="3" key="1">
    <citation type="submission" date="2023-03" db="EMBL/GenBank/DDBJ databases">
        <title>Near-Complete genome sequence of Lipomyces tetrasporous NRRL Y-64009, an oleaginous yeast capable of growing on lignocellulosic hydrolysates.</title>
        <authorList>
            <consortium name="Lawrence Berkeley National Laboratory"/>
            <person name="Jagtap S.S."/>
            <person name="Liu J.-J."/>
            <person name="Walukiewicz H.E."/>
            <person name="Pangilinan J."/>
            <person name="Lipzen A."/>
            <person name="Ahrendt S."/>
            <person name="Koriabine M."/>
            <person name="Cobaugh K."/>
            <person name="Salamov A."/>
            <person name="Yoshinaga Y."/>
            <person name="Ng V."/>
            <person name="Daum C."/>
            <person name="Grigoriev I.V."/>
            <person name="Slininger P.J."/>
            <person name="Dien B.S."/>
            <person name="Jin Y.-S."/>
            <person name="Rao C.V."/>
        </authorList>
    </citation>
    <scope>NUCLEOTIDE SEQUENCE</scope>
    <source>
        <strain evidence="3">NRRL Y-64009</strain>
    </source>
</reference>
<evidence type="ECO:0000313" key="4">
    <source>
        <dbReference type="Proteomes" id="UP001217417"/>
    </source>
</evidence>
<evidence type="ECO:0000259" key="2">
    <source>
        <dbReference type="Pfam" id="PF13391"/>
    </source>
</evidence>
<name>A0AAD7QP20_9ASCO</name>
<comment type="caution">
    <text evidence="3">The sequence shown here is derived from an EMBL/GenBank/DDBJ whole genome shotgun (WGS) entry which is preliminary data.</text>
</comment>
<proteinExistence type="predicted"/>
<feature type="domain" description="HNH nuclease" evidence="2">
    <location>
        <begin position="198"/>
        <end position="261"/>
    </location>
</feature>
<keyword evidence="4" id="KW-1185">Reference proteome</keyword>
<protein>
    <recommendedName>
        <fullName evidence="2">HNH nuclease domain-containing protein</fullName>
    </recommendedName>
</protein>
<dbReference type="Proteomes" id="UP001217417">
    <property type="component" value="Unassembled WGS sequence"/>
</dbReference>
<evidence type="ECO:0000256" key="1">
    <source>
        <dbReference type="SAM" id="MobiDB-lite"/>
    </source>
</evidence>
<dbReference type="InterPro" id="IPR003615">
    <property type="entry name" value="HNH_nuc"/>
</dbReference>
<dbReference type="RefSeq" id="XP_056042045.1">
    <property type="nucleotide sequence ID" value="XM_056188144.1"/>
</dbReference>
<evidence type="ECO:0000313" key="3">
    <source>
        <dbReference type="EMBL" id="KAJ8098595.1"/>
    </source>
</evidence>
<dbReference type="AlphaFoldDB" id="A0AAD7QP20"/>
<dbReference type="Pfam" id="PF13391">
    <property type="entry name" value="HNH_2"/>
    <property type="match status" value="1"/>
</dbReference>
<dbReference type="GeneID" id="80883310"/>
<dbReference type="EMBL" id="JARPMG010000008">
    <property type="protein sequence ID" value="KAJ8098595.1"/>
    <property type="molecule type" value="Genomic_DNA"/>
</dbReference>